<evidence type="ECO:0000256" key="13">
    <source>
        <dbReference type="SAM" id="SignalP"/>
    </source>
</evidence>
<keyword evidence="5 12" id="KW-1133">Transmembrane helix</keyword>
<accession>A0A5A9NCK8</accession>
<keyword evidence="2" id="KW-1003">Cell membrane</keyword>
<comment type="subcellular location">
    <subcellularLocation>
        <location evidence="1">Cell membrane</location>
        <topology evidence="1">Multi-pass membrane protein</topology>
    </subcellularLocation>
</comment>
<keyword evidence="7 12" id="KW-0472">Membrane</keyword>
<gene>
    <name evidence="15" type="ORF">E1301_Tti002368</name>
</gene>
<dbReference type="PANTHER" id="PTHR24061">
    <property type="entry name" value="CALCIUM-SENSING RECEPTOR-RELATED"/>
    <property type="match status" value="1"/>
</dbReference>
<feature type="transmembrane region" description="Helical" evidence="12">
    <location>
        <begin position="556"/>
        <end position="578"/>
    </location>
</feature>
<dbReference type="AlphaFoldDB" id="A0A5A9NCK8"/>
<comment type="caution">
    <text evidence="15">The sequence shown here is derived from an EMBL/GenBank/DDBJ whole genome shotgun (WGS) entry which is preliminary data.</text>
</comment>
<reference evidence="15 16" key="1">
    <citation type="journal article" date="2019" name="Mol. Ecol. Resour.">
        <title>Chromosome-level genome assembly of Triplophysa tibetana, a fish adapted to the harsh high-altitude environment of the Tibetan Plateau.</title>
        <authorList>
            <person name="Yang X."/>
            <person name="Liu H."/>
            <person name="Ma Z."/>
            <person name="Zou Y."/>
            <person name="Zou M."/>
            <person name="Mao Y."/>
            <person name="Li X."/>
            <person name="Wang H."/>
            <person name="Chen T."/>
            <person name="Wang W."/>
            <person name="Yang R."/>
        </authorList>
    </citation>
    <scope>NUCLEOTIDE SEQUENCE [LARGE SCALE GENOMIC DNA]</scope>
    <source>
        <strain evidence="15">TTIB1903HZAU</strain>
        <tissue evidence="15">Muscle</tissue>
    </source>
</reference>
<keyword evidence="6" id="KW-0297">G-protein coupled receptor</keyword>
<name>A0A5A9NCK8_9TELE</name>
<feature type="transmembrane region" description="Helical" evidence="12">
    <location>
        <begin position="747"/>
        <end position="769"/>
    </location>
</feature>
<evidence type="ECO:0000313" key="16">
    <source>
        <dbReference type="Proteomes" id="UP000324632"/>
    </source>
</evidence>
<evidence type="ECO:0000256" key="5">
    <source>
        <dbReference type="ARBA" id="ARBA00022989"/>
    </source>
</evidence>
<evidence type="ECO:0000256" key="3">
    <source>
        <dbReference type="ARBA" id="ARBA00022692"/>
    </source>
</evidence>
<evidence type="ECO:0000256" key="10">
    <source>
        <dbReference type="ARBA" id="ARBA00023224"/>
    </source>
</evidence>
<evidence type="ECO:0000256" key="12">
    <source>
        <dbReference type="SAM" id="Phobius"/>
    </source>
</evidence>
<keyword evidence="4 13" id="KW-0732">Signal</keyword>
<dbReference type="PROSITE" id="PS50259">
    <property type="entry name" value="G_PROTEIN_RECEP_F3_4"/>
    <property type="match status" value="1"/>
</dbReference>
<feature type="chain" id="PRO_5023017570" evidence="13">
    <location>
        <begin position="21"/>
        <end position="825"/>
    </location>
</feature>
<dbReference type="Pfam" id="PF01094">
    <property type="entry name" value="ANF_receptor"/>
    <property type="match status" value="1"/>
</dbReference>
<sequence length="825" mass="92455">MGEMLLFFVFLLCRFRFCDAGLNLAGDYIISGWFPLHNSDPAVPSTPHVTDCKQGLTNKHGYHLVQALRYAVEEINNNISDKTLLPGLTLGYQTYDLCSLAASNLATLDLLNKQRDRSGVKNLAVAVIGPDSSTYSFTPAAALGAVLMPQISYEASNELLSNKLIYPSFFRTIPSDKNQVDAMIHILNRFNWTWIALLGSDNSYGLQGMQTLSQQASLHDICIAYQGIIPAVTDKTKQYMQDMVKNIIKTKVNTIVVFSSKRRASGFFPFVIEQNVTGRVWIGTEDWSVASIIRSIPRISTIGTVIGVSVKYTEFKGFEDFERLSVPWLVDAGPSNGTVNFDVPCLQNTDLYQMAIQGFSLEPYDVVSSFNVYKAVYAVAHALHKVLNCNSERCQKSKVEPWEVYQQLKKVRFSIQDALFYFDKNGDPNTGYDIVSWIWKDDQWSFKVIGSYSPDPIELKLDASQIQWRGPVSPVSSVPESLCSPECPFGNRQLQTGQHRCCFDCMACPAFTFLNKSGYTSCQPCAIEEWSESESETCLQRTELYLPWDSLLSISLLAYLAVTLFLTISTALIFLLNLNTPVVKSAGGKICLLMLASLTVASSSTFCHFGRPSQIGCLLKQPLFIISITVCLACVTVRSFQVVCIFKWSSKLPRYYETWAKNRGPEMFILISSLLEFFISFLRMVIDPPFPSQDFDFYHDSVVLECSKTLSVGAFAELIFVAVLSLVCFCMSYMGKDLPANYNEAKCITFSLMIYMISWITFFTAYCVSRGSFSMALYVGAILTSVLGIHGGYFLPKVYIILIKPQMNTTGHFQNCIQMYTMAKQ</sequence>
<dbReference type="InterPro" id="IPR017978">
    <property type="entry name" value="GPCR_3_C"/>
</dbReference>
<keyword evidence="16" id="KW-1185">Reference proteome</keyword>
<proteinExistence type="inferred from homology"/>
<dbReference type="SUPFAM" id="SSF53822">
    <property type="entry name" value="Periplasmic binding protein-like I"/>
    <property type="match status" value="1"/>
</dbReference>
<evidence type="ECO:0000256" key="9">
    <source>
        <dbReference type="ARBA" id="ARBA00023180"/>
    </source>
</evidence>
<dbReference type="InterPro" id="IPR000068">
    <property type="entry name" value="GPCR_3_Ca_sens_rcpt-rel"/>
</dbReference>
<comment type="similarity">
    <text evidence="11">Belongs to the G-protein coupled receptor 3 family. TAS1R subfamily.</text>
</comment>
<feature type="domain" description="G-protein coupled receptors family 3 profile" evidence="14">
    <location>
        <begin position="552"/>
        <end position="809"/>
    </location>
</feature>
<dbReference type="GO" id="GO:0050909">
    <property type="term" value="P:sensory perception of taste"/>
    <property type="evidence" value="ECO:0007669"/>
    <property type="project" value="UniProtKB-ARBA"/>
</dbReference>
<dbReference type="Proteomes" id="UP000324632">
    <property type="component" value="Chromosome 20"/>
</dbReference>
<keyword evidence="3 12" id="KW-0812">Transmembrane</keyword>
<dbReference type="InterPro" id="IPR011500">
    <property type="entry name" value="GPCR_3_9-Cys_dom"/>
</dbReference>
<dbReference type="InterPro" id="IPR028082">
    <property type="entry name" value="Peripla_BP_I"/>
</dbReference>
<feature type="transmembrane region" description="Helical" evidence="12">
    <location>
        <begin position="590"/>
        <end position="611"/>
    </location>
</feature>
<evidence type="ECO:0000313" key="15">
    <source>
        <dbReference type="EMBL" id="KAA0707048.1"/>
    </source>
</evidence>
<protein>
    <submittedName>
        <fullName evidence="15">Taste receptor type 1 member 1 G-protein coupled receptor 70</fullName>
    </submittedName>
</protein>
<evidence type="ECO:0000256" key="4">
    <source>
        <dbReference type="ARBA" id="ARBA00022729"/>
    </source>
</evidence>
<dbReference type="InterPro" id="IPR017979">
    <property type="entry name" value="GPCR_3_CS"/>
</dbReference>
<dbReference type="Gene3D" id="3.40.50.2300">
    <property type="match status" value="2"/>
</dbReference>
<feature type="transmembrane region" description="Helical" evidence="12">
    <location>
        <begin position="623"/>
        <end position="646"/>
    </location>
</feature>
<feature type="signal peptide" evidence="13">
    <location>
        <begin position="1"/>
        <end position="20"/>
    </location>
</feature>
<dbReference type="PROSITE" id="PS00981">
    <property type="entry name" value="G_PROTEIN_RECEP_F3_3"/>
    <property type="match status" value="1"/>
</dbReference>
<keyword evidence="9" id="KW-0325">Glycoprotein</keyword>
<evidence type="ECO:0000259" key="14">
    <source>
        <dbReference type="PROSITE" id="PS50259"/>
    </source>
</evidence>
<keyword evidence="10" id="KW-0807">Transducer</keyword>
<feature type="transmembrane region" description="Helical" evidence="12">
    <location>
        <begin position="667"/>
        <end position="686"/>
    </location>
</feature>
<dbReference type="FunFam" id="2.10.50.30:FF:000004">
    <property type="entry name" value="Taste receptor type 1 member 3-like protein"/>
    <property type="match status" value="1"/>
</dbReference>
<keyword evidence="8 15" id="KW-0675">Receptor</keyword>
<dbReference type="PRINTS" id="PR00248">
    <property type="entry name" value="GPCRMGR"/>
</dbReference>
<dbReference type="EMBL" id="SOYY01000020">
    <property type="protein sequence ID" value="KAA0707048.1"/>
    <property type="molecule type" value="Genomic_DNA"/>
</dbReference>
<evidence type="ECO:0000256" key="7">
    <source>
        <dbReference type="ARBA" id="ARBA00023136"/>
    </source>
</evidence>
<evidence type="ECO:0000256" key="1">
    <source>
        <dbReference type="ARBA" id="ARBA00004651"/>
    </source>
</evidence>
<dbReference type="GO" id="GO:0004930">
    <property type="term" value="F:G protein-coupled receptor activity"/>
    <property type="evidence" value="ECO:0007669"/>
    <property type="project" value="UniProtKB-KW"/>
</dbReference>
<feature type="transmembrane region" description="Helical" evidence="12">
    <location>
        <begin position="714"/>
        <end position="735"/>
    </location>
</feature>
<dbReference type="InterPro" id="IPR001828">
    <property type="entry name" value="ANF_lig-bd_rcpt"/>
</dbReference>
<dbReference type="FunFam" id="3.40.50.2300:FF:000016">
    <property type="entry name" value="Taste 1 receptor member 2"/>
    <property type="match status" value="1"/>
</dbReference>
<dbReference type="GO" id="GO:0005886">
    <property type="term" value="C:plasma membrane"/>
    <property type="evidence" value="ECO:0007669"/>
    <property type="project" value="UniProtKB-SubCell"/>
</dbReference>
<dbReference type="Gene3D" id="2.10.50.30">
    <property type="entry name" value="GPCR, family 3, nine cysteines domain"/>
    <property type="match status" value="1"/>
</dbReference>
<dbReference type="CDD" id="cd15289">
    <property type="entry name" value="7tmC_TAS1R1"/>
    <property type="match status" value="1"/>
</dbReference>
<evidence type="ECO:0000256" key="6">
    <source>
        <dbReference type="ARBA" id="ARBA00023040"/>
    </source>
</evidence>
<dbReference type="PANTHER" id="PTHR24061:SF3">
    <property type="entry name" value="TASTE RECEPTOR TYPE 1 MEMBER 1"/>
    <property type="match status" value="1"/>
</dbReference>
<evidence type="ECO:0000256" key="11">
    <source>
        <dbReference type="ARBA" id="ARBA00038492"/>
    </source>
</evidence>
<dbReference type="InterPro" id="IPR038550">
    <property type="entry name" value="GPCR_3_9-Cys_sf"/>
</dbReference>
<evidence type="ECO:0000256" key="8">
    <source>
        <dbReference type="ARBA" id="ARBA00023170"/>
    </source>
</evidence>
<dbReference type="InterPro" id="IPR000337">
    <property type="entry name" value="GPCR_3"/>
</dbReference>
<feature type="transmembrane region" description="Helical" evidence="12">
    <location>
        <begin position="775"/>
        <end position="795"/>
    </location>
</feature>
<organism evidence="15 16">
    <name type="scientific">Triplophysa tibetana</name>
    <dbReference type="NCBI Taxonomy" id="1572043"/>
    <lineage>
        <taxon>Eukaryota</taxon>
        <taxon>Metazoa</taxon>
        <taxon>Chordata</taxon>
        <taxon>Craniata</taxon>
        <taxon>Vertebrata</taxon>
        <taxon>Euteleostomi</taxon>
        <taxon>Actinopterygii</taxon>
        <taxon>Neopterygii</taxon>
        <taxon>Teleostei</taxon>
        <taxon>Ostariophysi</taxon>
        <taxon>Cypriniformes</taxon>
        <taxon>Nemacheilidae</taxon>
        <taxon>Triplophysa</taxon>
    </lineage>
</organism>
<dbReference type="Pfam" id="PF07562">
    <property type="entry name" value="NCD3G"/>
    <property type="match status" value="1"/>
</dbReference>
<evidence type="ECO:0000256" key="2">
    <source>
        <dbReference type="ARBA" id="ARBA00022475"/>
    </source>
</evidence>
<dbReference type="Pfam" id="PF00003">
    <property type="entry name" value="7tm_3"/>
    <property type="match status" value="1"/>
</dbReference>